<gene>
    <name evidence="1" type="ORF">L1987_46264</name>
</gene>
<dbReference type="Proteomes" id="UP001056120">
    <property type="component" value="Linkage Group LG15"/>
</dbReference>
<accession>A0ACB9FZB0</accession>
<protein>
    <submittedName>
        <fullName evidence="1">Uncharacterized protein</fullName>
    </submittedName>
</protein>
<keyword evidence="2" id="KW-1185">Reference proteome</keyword>
<dbReference type="EMBL" id="CM042032">
    <property type="protein sequence ID" value="KAI3776479.1"/>
    <property type="molecule type" value="Genomic_DNA"/>
</dbReference>
<name>A0ACB9FZB0_9ASTR</name>
<proteinExistence type="predicted"/>
<organism evidence="1 2">
    <name type="scientific">Smallanthus sonchifolius</name>
    <dbReference type="NCBI Taxonomy" id="185202"/>
    <lineage>
        <taxon>Eukaryota</taxon>
        <taxon>Viridiplantae</taxon>
        <taxon>Streptophyta</taxon>
        <taxon>Embryophyta</taxon>
        <taxon>Tracheophyta</taxon>
        <taxon>Spermatophyta</taxon>
        <taxon>Magnoliopsida</taxon>
        <taxon>eudicotyledons</taxon>
        <taxon>Gunneridae</taxon>
        <taxon>Pentapetalae</taxon>
        <taxon>asterids</taxon>
        <taxon>campanulids</taxon>
        <taxon>Asterales</taxon>
        <taxon>Asteraceae</taxon>
        <taxon>Asteroideae</taxon>
        <taxon>Heliantheae alliance</taxon>
        <taxon>Millerieae</taxon>
        <taxon>Smallanthus</taxon>
    </lineage>
</organism>
<sequence>MSDNIPFDIHVEIIKRLPLKSLIQFRSVSKPWKSLIDSSDFIARYSSQQQHLLVRYQDLVDLEQKYVSIVDDNTFPQHRVSLTPPPLVRMLKDPSNMSDESSILGSSHGLLCFSGYCKDGLRFSLYGMPMVVLWNISIRKAVVVVVPNARDVKYRTALGFGVCRETTDPKIVHIRYIRSPGVMESVNGFLYGLAIDRITMDGGFTSHNLIISFDVTSEEFREVNLPHSLAHDVSERMEFWKSGEPVIEFLDLWCDPLEESSSLVVYEPDSKQTDNLRIDGISSFSFSGSSYMETLLLLDQPNFVIYGKAKATSKAES</sequence>
<comment type="caution">
    <text evidence="1">The sequence shown here is derived from an EMBL/GenBank/DDBJ whole genome shotgun (WGS) entry which is preliminary data.</text>
</comment>
<evidence type="ECO:0000313" key="2">
    <source>
        <dbReference type="Proteomes" id="UP001056120"/>
    </source>
</evidence>
<reference evidence="1 2" key="2">
    <citation type="journal article" date="2022" name="Mol. Ecol. Resour.">
        <title>The genomes of chicory, endive, great burdock and yacon provide insights into Asteraceae paleo-polyploidization history and plant inulin production.</title>
        <authorList>
            <person name="Fan W."/>
            <person name="Wang S."/>
            <person name="Wang H."/>
            <person name="Wang A."/>
            <person name="Jiang F."/>
            <person name="Liu H."/>
            <person name="Zhao H."/>
            <person name="Xu D."/>
            <person name="Zhang Y."/>
        </authorList>
    </citation>
    <scope>NUCLEOTIDE SEQUENCE [LARGE SCALE GENOMIC DNA]</scope>
    <source>
        <strain evidence="2">cv. Yunnan</strain>
        <tissue evidence="1">Leaves</tissue>
    </source>
</reference>
<evidence type="ECO:0000313" key="1">
    <source>
        <dbReference type="EMBL" id="KAI3776479.1"/>
    </source>
</evidence>
<reference evidence="2" key="1">
    <citation type="journal article" date="2022" name="Mol. Ecol. Resour.">
        <title>The genomes of chicory, endive, great burdock and yacon provide insights into Asteraceae palaeo-polyploidization history and plant inulin production.</title>
        <authorList>
            <person name="Fan W."/>
            <person name="Wang S."/>
            <person name="Wang H."/>
            <person name="Wang A."/>
            <person name="Jiang F."/>
            <person name="Liu H."/>
            <person name="Zhao H."/>
            <person name="Xu D."/>
            <person name="Zhang Y."/>
        </authorList>
    </citation>
    <scope>NUCLEOTIDE SEQUENCE [LARGE SCALE GENOMIC DNA]</scope>
    <source>
        <strain evidence="2">cv. Yunnan</strain>
    </source>
</reference>